<protein>
    <recommendedName>
        <fullName evidence="2">PLD phosphodiesterase domain-containing protein</fullName>
    </recommendedName>
</protein>
<dbReference type="InterPro" id="IPR025202">
    <property type="entry name" value="PLD-like_dom"/>
</dbReference>
<dbReference type="PANTHER" id="PTHR21248">
    <property type="entry name" value="CARDIOLIPIN SYNTHASE"/>
    <property type="match status" value="1"/>
</dbReference>
<dbReference type="OrthoDB" id="14911at2759"/>
<dbReference type="GO" id="GO:0030572">
    <property type="term" value="F:phosphatidyltransferase activity"/>
    <property type="evidence" value="ECO:0007669"/>
    <property type="project" value="UniProtKB-ARBA"/>
</dbReference>
<evidence type="ECO:0000259" key="2">
    <source>
        <dbReference type="PROSITE" id="PS50035"/>
    </source>
</evidence>
<feature type="compositionally biased region" description="Polar residues" evidence="1">
    <location>
        <begin position="331"/>
        <end position="340"/>
    </location>
</feature>
<feature type="domain" description="PLD phosphodiesterase" evidence="2">
    <location>
        <begin position="184"/>
        <end position="211"/>
    </location>
</feature>
<gene>
    <name evidence="3" type="ORF">BSAL_92080c</name>
</gene>
<dbReference type="InterPro" id="IPR001736">
    <property type="entry name" value="PLipase_D/transphosphatidylase"/>
</dbReference>
<sequence>MKPLAPTAPSRLPSLTSVYRRRGFSGASSPSSSQASSSSFYSAARGGFAFYKAVPFVERWKSIQHTLGTLGNVSEGNVVTPYRQTEDAFRAMWTDVDAANTQVLWQTYICKDDTVGKLTMKKLENAQRRGVETEILYDCGGNITGRTRLMERLRVLGARVIRHRPFFEFTWTYLRSGLRWDQSPAIRNHRKILIVDNKIGYAGGLNIGDDYCGTELGGNGRFRDTHCRVVGPAVDHLRLAYEDTKQPRPWKYSLTRWKQVVRNVVLLRRQQARMQLALQRGGTAVRRIRTFSNSIVQHLRHAAVAAEETYGQVVKDMQTDEGMNAGGRGSTDGQSDPLSDQSRRKSSSSMRYRLRQATRTVAAQLKKEGMTSAAGKSAMERRMLMVRQRAQELLNYQRQRLEMRRVTQGNLSKDLRDTDPVPESLTAHQHISPFTQILSANPHSRDWSLQFALWHVTKNVHRRLWITTPYYMPHRKLTNAILLAARRGVDVRIMAGSRTTTDPWFMWHASRHLSEQFFRAGVRIYEYNGGQIMHAKTAVADSIWSCVGSYNWDIMSNKNMEVCVTNFQSDVAQEMERQFLQDVALAHELTLEAYESRSLTHRIGAWCAYYMLRVMEKITFFTYEDPDLMSDLD</sequence>
<proteinExistence type="predicted"/>
<dbReference type="Proteomes" id="UP000051952">
    <property type="component" value="Unassembled WGS sequence"/>
</dbReference>
<evidence type="ECO:0000313" key="3">
    <source>
        <dbReference type="EMBL" id="CUG86228.1"/>
    </source>
</evidence>
<dbReference type="AlphaFoldDB" id="A0A0S4J7Q2"/>
<dbReference type="Gene3D" id="3.30.870.10">
    <property type="entry name" value="Endonuclease Chain A"/>
    <property type="match status" value="2"/>
</dbReference>
<organism evidence="3 4">
    <name type="scientific">Bodo saltans</name>
    <name type="common">Flagellated protozoan</name>
    <dbReference type="NCBI Taxonomy" id="75058"/>
    <lineage>
        <taxon>Eukaryota</taxon>
        <taxon>Discoba</taxon>
        <taxon>Euglenozoa</taxon>
        <taxon>Kinetoplastea</taxon>
        <taxon>Metakinetoplastina</taxon>
        <taxon>Eubodonida</taxon>
        <taxon>Bodonidae</taxon>
        <taxon>Bodo</taxon>
    </lineage>
</organism>
<dbReference type="SUPFAM" id="SSF56024">
    <property type="entry name" value="Phospholipase D/nuclease"/>
    <property type="match status" value="2"/>
</dbReference>
<dbReference type="SMART" id="SM00155">
    <property type="entry name" value="PLDc"/>
    <property type="match status" value="2"/>
</dbReference>
<accession>A0A0S4J7Q2</accession>
<dbReference type="PANTHER" id="PTHR21248:SF22">
    <property type="entry name" value="PHOSPHOLIPASE D"/>
    <property type="match status" value="1"/>
</dbReference>
<dbReference type="Pfam" id="PF13091">
    <property type="entry name" value="PLDc_2"/>
    <property type="match status" value="1"/>
</dbReference>
<keyword evidence="4" id="KW-1185">Reference proteome</keyword>
<feature type="region of interest" description="Disordered" evidence="1">
    <location>
        <begin position="320"/>
        <end position="353"/>
    </location>
</feature>
<evidence type="ECO:0000313" key="4">
    <source>
        <dbReference type="Proteomes" id="UP000051952"/>
    </source>
</evidence>
<dbReference type="EMBL" id="CYKH01001261">
    <property type="protein sequence ID" value="CUG86228.1"/>
    <property type="molecule type" value="Genomic_DNA"/>
</dbReference>
<dbReference type="VEuPathDB" id="TriTrypDB:BSAL_92080c"/>
<dbReference type="OMA" id="WITTPYY"/>
<reference evidence="4" key="1">
    <citation type="submission" date="2015-09" db="EMBL/GenBank/DDBJ databases">
        <authorList>
            <consortium name="Pathogen Informatics"/>
        </authorList>
    </citation>
    <scope>NUCLEOTIDE SEQUENCE [LARGE SCALE GENOMIC DNA]</scope>
    <source>
        <strain evidence="4">Lake Konstanz</strain>
    </source>
</reference>
<dbReference type="Pfam" id="PF00614">
    <property type="entry name" value="PLDc"/>
    <property type="match status" value="1"/>
</dbReference>
<dbReference type="CDD" id="cd09159">
    <property type="entry name" value="PLDc_ybhO_like_2"/>
    <property type="match status" value="1"/>
</dbReference>
<dbReference type="PROSITE" id="PS50035">
    <property type="entry name" value="PLD"/>
    <property type="match status" value="1"/>
</dbReference>
<name>A0A0S4J7Q2_BODSA</name>
<evidence type="ECO:0000256" key="1">
    <source>
        <dbReference type="SAM" id="MobiDB-lite"/>
    </source>
</evidence>
<dbReference type="GO" id="GO:0032049">
    <property type="term" value="P:cardiolipin biosynthetic process"/>
    <property type="evidence" value="ECO:0007669"/>
    <property type="project" value="UniProtKB-ARBA"/>
</dbReference>
<dbReference type="CDD" id="cd09110">
    <property type="entry name" value="PLDc_CLS_1"/>
    <property type="match status" value="1"/>
</dbReference>